<keyword evidence="4 6" id="KW-0460">Magnesium</keyword>
<comment type="cofactor">
    <cofactor evidence="1 6">
        <name>Mg(2+)</name>
        <dbReference type="ChEBI" id="CHEBI:18420"/>
    </cofactor>
</comment>
<dbReference type="PANTHER" id="PTHR35201:SF4">
    <property type="entry name" value="BETA-PINACENE SYNTHASE-RELATED"/>
    <property type="match status" value="1"/>
</dbReference>
<evidence type="ECO:0000256" key="5">
    <source>
        <dbReference type="ARBA" id="ARBA00023239"/>
    </source>
</evidence>
<reference evidence="7 8" key="1">
    <citation type="journal article" date="2012" name="Science">
        <title>The Paleozoic origin of enzymatic lignin decomposition reconstructed from 31 fungal genomes.</title>
        <authorList>
            <person name="Floudas D."/>
            <person name="Binder M."/>
            <person name="Riley R."/>
            <person name="Barry K."/>
            <person name="Blanchette R.A."/>
            <person name="Henrissat B."/>
            <person name="Martinez A.T."/>
            <person name="Otillar R."/>
            <person name="Spatafora J.W."/>
            <person name="Yadav J.S."/>
            <person name="Aerts A."/>
            <person name="Benoit I."/>
            <person name="Boyd A."/>
            <person name="Carlson A."/>
            <person name="Copeland A."/>
            <person name="Coutinho P.M."/>
            <person name="de Vries R.P."/>
            <person name="Ferreira P."/>
            <person name="Findley K."/>
            <person name="Foster B."/>
            <person name="Gaskell J."/>
            <person name="Glotzer D."/>
            <person name="Gorecki P."/>
            <person name="Heitman J."/>
            <person name="Hesse C."/>
            <person name="Hori C."/>
            <person name="Igarashi K."/>
            <person name="Jurgens J.A."/>
            <person name="Kallen N."/>
            <person name="Kersten P."/>
            <person name="Kohler A."/>
            <person name="Kuees U."/>
            <person name="Kumar T.K.A."/>
            <person name="Kuo A."/>
            <person name="LaButti K."/>
            <person name="Larrondo L.F."/>
            <person name="Lindquist E."/>
            <person name="Ling A."/>
            <person name="Lombard V."/>
            <person name="Lucas S."/>
            <person name="Lundell T."/>
            <person name="Martin R."/>
            <person name="McLaughlin D.J."/>
            <person name="Morgenstern I."/>
            <person name="Morin E."/>
            <person name="Murat C."/>
            <person name="Nagy L.G."/>
            <person name="Nolan M."/>
            <person name="Ohm R.A."/>
            <person name="Patyshakuliyeva A."/>
            <person name="Rokas A."/>
            <person name="Ruiz-Duenas F.J."/>
            <person name="Sabat G."/>
            <person name="Salamov A."/>
            <person name="Samejima M."/>
            <person name="Schmutz J."/>
            <person name="Slot J.C."/>
            <person name="St John F."/>
            <person name="Stenlid J."/>
            <person name="Sun H."/>
            <person name="Sun S."/>
            <person name="Syed K."/>
            <person name="Tsang A."/>
            <person name="Wiebenga A."/>
            <person name="Young D."/>
            <person name="Pisabarro A."/>
            <person name="Eastwood D.C."/>
            <person name="Martin F."/>
            <person name="Cullen D."/>
            <person name="Grigoriev I.V."/>
            <person name="Hibbett D.S."/>
        </authorList>
    </citation>
    <scope>NUCLEOTIDE SEQUENCE [LARGE SCALE GENOMIC DNA]</scope>
    <source>
        <strain evidence="7 8">DJM-731 SS1</strain>
    </source>
</reference>
<keyword evidence="5 6" id="KW-0456">Lyase</keyword>
<evidence type="ECO:0000256" key="1">
    <source>
        <dbReference type="ARBA" id="ARBA00001946"/>
    </source>
</evidence>
<evidence type="ECO:0000256" key="4">
    <source>
        <dbReference type="ARBA" id="ARBA00022842"/>
    </source>
</evidence>
<dbReference type="GO" id="GO:0010333">
    <property type="term" value="F:terpene synthase activity"/>
    <property type="evidence" value="ECO:0007669"/>
    <property type="project" value="InterPro"/>
</dbReference>
<dbReference type="AlphaFoldDB" id="M5G1B5"/>
<dbReference type="GO" id="GO:0008299">
    <property type="term" value="P:isoprenoid biosynthetic process"/>
    <property type="evidence" value="ECO:0007669"/>
    <property type="project" value="UniProtKB-ARBA"/>
</dbReference>
<dbReference type="SUPFAM" id="SSF48576">
    <property type="entry name" value="Terpenoid synthases"/>
    <property type="match status" value="1"/>
</dbReference>
<evidence type="ECO:0000256" key="3">
    <source>
        <dbReference type="ARBA" id="ARBA00022723"/>
    </source>
</evidence>
<dbReference type="Pfam" id="PF19086">
    <property type="entry name" value="Terpene_syn_C_2"/>
    <property type="match status" value="1"/>
</dbReference>
<accession>M5G1B5</accession>
<dbReference type="RefSeq" id="XP_040626514.1">
    <property type="nucleotide sequence ID" value="XM_040773347.1"/>
</dbReference>
<evidence type="ECO:0000256" key="2">
    <source>
        <dbReference type="ARBA" id="ARBA00006333"/>
    </source>
</evidence>
<dbReference type="InterPro" id="IPR034686">
    <property type="entry name" value="Terpene_cyclase-like_2"/>
</dbReference>
<dbReference type="OrthoDB" id="2861623at2759"/>
<evidence type="ECO:0000256" key="6">
    <source>
        <dbReference type="RuleBase" id="RU366034"/>
    </source>
</evidence>
<dbReference type="Proteomes" id="UP000030653">
    <property type="component" value="Unassembled WGS sequence"/>
</dbReference>
<evidence type="ECO:0000313" key="8">
    <source>
        <dbReference type="Proteomes" id="UP000030653"/>
    </source>
</evidence>
<dbReference type="EMBL" id="JH795869">
    <property type="protein sequence ID" value="EJT99616.1"/>
    <property type="molecule type" value="Genomic_DNA"/>
</dbReference>
<dbReference type="Gene3D" id="1.10.600.10">
    <property type="entry name" value="Farnesyl Diphosphate Synthase"/>
    <property type="match status" value="1"/>
</dbReference>
<keyword evidence="3 6" id="KW-0479">Metal-binding</keyword>
<dbReference type="GeneID" id="63688409"/>
<keyword evidence="8" id="KW-1185">Reference proteome</keyword>
<sequence>MKKAQKGLNAGLLGSMCWPDIQDKERLQVCADFVNYLFHLDDLTDEMDAISAGGVREAVIDVLDDPEKWTKKISRREAHAISVLTLEQVSRTPHIVSDSNAADSMWLRICRTATPLVQRRFRDTLEEFFVAIMDEAIDRKKKVIRGVQDYIIRRRANGAVRPCFVLIEYANGFELPESVWHHPIIRDLQDWADDLVSWANGGFYLSVCACLF</sequence>
<comment type="similarity">
    <text evidence="2 6">Belongs to the terpene synthase family.</text>
</comment>
<organism evidence="7 8">
    <name type="scientific">Dacryopinax primogenitus (strain DJM 731)</name>
    <name type="common">Brown rot fungus</name>
    <dbReference type="NCBI Taxonomy" id="1858805"/>
    <lineage>
        <taxon>Eukaryota</taxon>
        <taxon>Fungi</taxon>
        <taxon>Dikarya</taxon>
        <taxon>Basidiomycota</taxon>
        <taxon>Agaricomycotina</taxon>
        <taxon>Dacrymycetes</taxon>
        <taxon>Dacrymycetales</taxon>
        <taxon>Dacrymycetaceae</taxon>
        <taxon>Dacryopinax</taxon>
    </lineage>
</organism>
<dbReference type="STRING" id="1858805.M5G1B5"/>
<proteinExistence type="inferred from homology"/>
<dbReference type="PANTHER" id="PTHR35201">
    <property type="entry name" value="TERPENE SYNTHASE"/>
    <property type="match status" value="1"/>
</dbReference>
<dbReference type="HOGENOM" id="CLU_1299668_0_0_1"/>
<evidence type="ECO:0000313" key="7">
    <source>
        <dbReference type="EMBL" id="EJT99616.1"/>
    </source>
</evidence>
<name>M5G1B5_DACPD</name>
<dbReference type="EC" id="4.2.3.-" evidence="6"/>
<dbReference type="InterPro" id="IPR008949">
    <property type="entry name" value="Isoprenoid_synthase_dom_sf"/>
</dbReference>
<dbReference type="GO" id="GO:0046872">
    <property type="term" value="F:metal ion binding"/>
    <property type="evidence" value="ECO:0007669"/>
    <property type="project" value="UniProtKB-KW"/>
</dbReference>
<protein>
    <recommendedName>
        <fullName evidence="6">Terpene synthase</fullName>
        <ecNumber evidence="6">4.2.3.-</ecNumber>
    </recommendedName>
</protein>
<gene>
    <name evidence="7" type="ORF">DACRYDRAFT_23694</name>
</gene>